<proteinExistence type="predicted"/>
<sequence length="103" mass="10451">MAPCSAQPDPIAGSEVYAVTSLFSDDSLSTYSSITVPAGTTVNCRSEGAGEMIALSFGVHERVTLDIDPSMVGPIVDGLTQARAQAEAAASAAAPLNPLVDPE</sequence>
<organism evidence="1 2">
    <name type="scientific">Nocardiopsis rhodophaea</name>
    <dbReference type="NCBI Taxonomy" id="280238"/>
    <lineage>
        <taxon>Bacteria</taxon>
        <taxon>Bacillati</taxon>
        <taxon>Actinomycetota</taxon>
        <taxon>Actinomycetes</taxon>
        <taxon>Streptosporangiales</taxon>
        <taxon>Nocardiopsidaceae</taxon>
        <taxon>Nocardiopsis</taxon>
    </lineage>
</organism>
<evidence type="ECO:0000313" key="2">
    <source>
        <dbReference type="Proteomes" id="UP001501585"/>
    </source>
</evidence>
<dbReference type="Proteomes" id="UP001501585">
    <property type="component" value="Unassembled WGS sequence"/>
</dbReference>
<protein>
    <submittedName>
        <fullName evidence="1">Uncharacterized protein</fullName>
    </submittedName>
</protein>
<gene>
    <name evidence="1" type="ORF">GCM10009799_23840</name>
</gene>
<accession>A0ABP5EEX1</accession>
<dbReference type="RefSeq" id="WP_344162233.1">
    <property type="nucleotide sequence ID" value="NZ_BAAAPC010000009.1"/>
</dbReference>
<keyword evidence="2" id="KW-1185">Reference proteome</keyword>
<reference evidence="2" key="1">
    <citation type="journal article" date="2019" name="Int. J. Syst. Evol. Microbiol.">
        <title>The Global Catalogue of Microorganisms (GCM) 10K type strain sequencing project: providing services to taxonomists for standard genome sequencing and annotation.</title>
        <authorList>
            <consortium name="The Broad Institute Genomics Platform"/>
            <consortium name="The Broad Institute Genome Sequencing Center for Infectious Disease"/>
            <person name="Wu L."/>
            <person name="Ma J."/>
        </authorList>
    </citation>
    <scope>NUCLEOTIDE SEQUENCE [LARGE SCALE GENOMIC DNA]</scope>
    <source>
        <strain evidence="2">JCM 15313</strain>
    </source>
</reference>
<name>A0ABP5EEX1_9ACTN</name>
<dbReference type="EMBL" id="BAAAPC010000009">
    <property type="protein sequence ID" value="GAA1996383.1"/>
    <property type="molecule type" value="Genomic_DNA"/>
</dbReference>
<evidence type="ECO:0000313" key="1">
    <source>
        <dbReference type="EMBL" id="GAA1996383.1"/>
    </source>
</evidence>
<comment type="caution">
    <text evidence="1">The sequence shown here is derived from an EMBL/GenBank/DDBJ whole genome shotgun (WGS) entry which is preliminary data.</text>
</comment>